<dbReference type="RefSeq" id="WP_231483202.1">
    <property type="nucleotide sequence ID" value="NZ_BAAAZO010000003.1"/>
</dbReference>
<keyword evidence="2" id="KW-1185">Reference proteome</keyword>
<comment type="caution">
    <text evidence="1">The sequence shown here is derived from an EMBL/GenBank/DDBJ whole genome shotgun (WGS) entry which is preliminary data.</text>
</comment>
<dbReference type="Proteomes" id="UP001501074">
    <property type="component" value="Unassembled WGS sequence"/>
</dbReference>
<dbReference type="SUPFAM" id="SSF51412">
    <property type="entry name" value="Inosine monophosphate dehydrogenase (IMPDH)"/>
    <property type="match status" value="1"/>
</dbReference>
<dbReference type="PANTHER" id="PTHR32332">
    <property type="entry name" value="2-NITROPROPANE DIOXYGENASE"/>
    <property type="match status" value="1"/>
</dbReference>
<dbReference type="Pfam" id="PF03060">
    <property type="entry name" value="NMO"/>
    <property type="match status" value="1"/>
</dbReference>
<protein>
    <submittedName>
        <fullName evidence="1">Nitronate monooxygenase</fullName>
    </submittedName>
</protein>
<dbReference type="Gene3D" id="3.20.20.70">
    <property type="entry name" value="Aldolase class I"/>
    <property type="match status" value="1"/>
</dbReference>
<proteinExistence type="predicted"/>
<dbReference type="PANTHER" id="PTHR32332:SF33">
    <property type="entry name" value="NITRONATE MONOOXYGENASE DOMAIN-CONTAINING PROTEIN"/>
    <property type="match status" value="1"/>
</dbReference>
<dbReference type="InterPro" id="IPR013785">
    <property type="entry name" value="Aldolase_TIM"/>
</dbReference>
<sequence length="506" mass="53804">MRNEESAPGLDLAQPGSEPALPVVIQGGMGAAVSDWNLANQVAQTGNLGVVSGTALDTVVARRLQDGDPGGHMRRALAHFPVPAVADRILERYFRPEGREEGQAYLPVPNLTLKPVSRSRDLMVASAFVEVWLAKEGHSGPVGINLLEKIQLAIVPAAYGAMLAGVDYVLVGAGIPSKIPRLLDKLARHELAAMDIHVDGGTQTYATELNPRDVVPEDFPPLKRPKFLAIIASHPLAAYLTKEEATTPDGFVVEGHIAGGHNAPPRGRMTIENGEPVYGTRDEADVAKIAKFGLPFWLAGAYATPELVQEAKALGAVGVQVGTIFALCSDSGTTPQMRGQLLDALAGDRLEVRTDALASPTGFPFKVVPMAGTLGAEEVYAERTRICDLAYLRTAYEKKPGQLGYRCPSEPEDDYLRKGGELSNTVGRKCLCNGLMATVGMPQVRSGVEEGPLLTLGSDLTAAKQLLALHPDGWDAQQALGYLLGEVPAARTTHATRAEELALAVR</sequence>
<dbReference type="EMBL" id="BAAAZO010000003">
    <property type="protein sequence ID" value="GAA3605895.1"/>
    <property type="molecule type" value="Genomic_DNA"/>
</dbReference>
<name>A0ABP6ZFA7_9ACTN</name>
<evidence type="ECO:0000313" key="1">
    <source>
        <dbReference type="EMBL" id="GAA3605895.1"/>
    </source>
</evidence>
<reference evidence="2" key="1">
    <citation type="journal article" date="2019" name="Int. J. Syst. Evol. Microbiol.">
        <title>The Global Catalogue of Microorganisms (GCM) 10K type strain sequencing project: providing services to taxonomists for standard genome sequencing and annotation.</title>
        <authorList>
            <consortium name="The Broad Institute Genomics Platform"/>
            <consortium name="The Broad Institute Genome Sequencing Center for Infectious Disease"/>
            <person name="Wu L."/>
            <person name="Ma J."/>
        </authorList>
    </citation>
    <scope>NUCLEOTIDE SEQUENCE [LARGE SCALE GENOMIC DNA]</scope>
    <source>
        <strain evidence="2">JCM 16902</strain>
    </source>
</reference>
<keyword evidence="1" id="KW-0503">Monooxygenase</keyword>
<dbReference type="GO" id="GO:0004497">
    <property type="term" value="F:monooxygenase activity"/>
    <property type="evidence" value="ECO:0007669"/>
    <property type="project" value="UniProtKB-KW"/>
</dbReference>
<organism evidence="1 2">
    <name type="scientific">Kineosporia mesophila</name>
    <dbReference type="NCBI Taxonomy" id="566012"/>
    <lineage>
        <taxon>Bacteria</taxon>
        <taxon>Bacillati</taxon>
        <taxon>Actinomycetota</taxon>
        <taxon>Actinomycetes</taxon>
        <taxon>Kineosporiales</taxon>
        <taxon>Kineosporiaceae</taxon>
        <taxon>Kineosporia</taxon>
    </lineage>
</organism>
<keyword evidence="1" id="KW-0560">Oxidoreductase</keyword>
<accession>A0ABP6ZFA7</accession>
<evidence type="ECO:0000313" key="2">
    <source>
        <dbReference type="Proteomes" id="UP001501074"/>
    </source>
</evidence>
<gene>
    <name evidence="1" type="ORF">GCM10022223_22170</name>
</gene>